<dbReference type="EC" id="6.3.5.13" evidence="2"/>
<comment type="caution">
    <text evidence="4">The sequence shown here is derived from an EMBL/GenBank/DDBJ whole genome shotgun (WGS) entry which is preliminary data.</text>
</comment>
<comment type="catalytic activity">
    <reaction evidence="2">
        <text>beta-D-GlcNAc-(1-&gt;4)-Mur2Ac(oyl-L-Ala-gamma-D-Glu-L-Lys-D-Ala-D-Ala)-di-trans,octa-cis-undecaprenyl diphosphate + L-glutamine + ATP + H2O = beta-D-GlcNAc-(1-&gt;4)-Mur2Ac(oyl-L-Ala-D-isoglutaminyl-L-Lys-D-Ala-D-Ala)-di-trans,octa-cis-undecaprenyl diphosphate + L-glutamate + ADP + phosphate + H(+)</text>
        <dbReference type="Rhea" id="RHEA:57928"/>
        <dbReference type="ChEBI" id="CHEBI:15377"/>
        <dbReference type="ChEBI" id="CHEBI:15378"/>
        <dbReference type="ChEBI" id="CHEBI:29985"/>
        <dbReference type="ChEBI" id="CHEBI:30616"/>
        <dbReference type="ChEBI" id="CHEBI:43474"/>
        <dbReference type="ChEBI" id="CHEBI:58359"/>
        <dbReference type="ChEBI" id="CHEBI:60033"/>
        <dbReference type="ChEBI" id="CHEBI:62233"/>
        <dbReference type="ChEBI" id="CHEBI:456216"/>
        <dbReference type="EC" id="6.3.5.13"/>
    </reaction>
</comment>
<dbReference type="RefSeq" id="WP_267150476.1">
    <property type="nucleotide sequence ID" value="NZ_JAPMLT010000002.1"/>
</dbReference>
<dbReference type="PANTHER" id="PTHR21343:SF9">
    <property type="entry name" value="LIPID II ISOGLUTAMINYL SYNTHASE (GLUTAMINE-HYDROLYZING) SUBUNIT GATD"/>
    <property type="match status" value="1"/>
</dbReference>
<keyword evidence="5" id="KW-1185">Reference proteome</keyword>
<comment type="pathway">
    <text evidence="2">Cell wall biogenesis; peptidoglycan biosynthesis.</text>
</comment>
<keyword evidence="2" id="KW-0378">Hydrolase</keyword>
<dbReference type="InterPro" id="IPR033949">
    <property type="entry name" value="CobQ_GATase1"/>
</dbReference>
<dbReference type="InterPro" id="IPR029062">
    <property type="entry name" value="Class_I_gatase-like"/>
</dbReference>
<dbReference type="Gene3D" id="3.40.50.880">
    <property type="match status" value="1"/>
</dbReference>
<feature type="active site" evidence="2">
    <location>
        <position position="194"/>
    </location>
</feature>
<dbReference type="InterPro" id="IPR043702">
    <property type="entry name" value="Lipid_II_synth_GatD"/>
</dbReference>
<keyword evidence="2" id="KW-0133">Cell shape</keyword>
<protein>
    <recommendedName>
        <fullName evidence="2">Lipid II isoglutaminyl synthase (glutamine-hydrolyzing) subunit GatD</fullName>
        <ecNumber evidence="2">6.3.5.13</ecNumber>
    </recommendedName>
    <alternativeName>
        <fullName evidence="2">Lipid II isoglutaminyl synthase glutaminase subunit</fullName>
        <ecNumber evidence="2">3.5.1.2</ecNumber>
    </alternativeName>
</protein>
<dbReference type="EMBL" id="JAPMLT010000002">
    <property type="protein sequence ID" value="MCX7569225.1"/>
    <property type="molecule type" value="Genomic_DNA"/>
</dbReference>
<dbReference type="Pfam" id="PF07685">
    <property type="entry name" value="GATase_3"/>
    <property type="match status" value="1"/>
</dbReference>
<evidence type="ECO:0000313" key="5">
    <source>
        <dbReference type="Proteomes" id="UP001208017"/>
    </source>
</evidence>
<keyword evidence="1 2" id="KW-0315">Glutamine amidotransferase</keyword>
<name>A0ABT3WX14_9BACL</name>
<keyword evidence="2" id="KW-0573">Peptidoglycan synthesis</keyword>
<feature type="active site" description="Nucleophile" evidence="2">
    <location>
        <position position="93"/>
    </location>
</feature>
<evidence type="ECO:0000256" key="1">
    <source>
        <dbReference type="ARBA" id="ARBA00022962"/>
    </source>
</evidence>
<dbReference type="SUPFAM" id="SSF52317">
    <property type="entry name" value="Class I glutamine amidotransferase-like"/>
    <property type="match status" value="1"/>
</dbReference>
<dbReference type="HAMAP" id="MF_02213">
    <property type="entry name" value="Lipid_II_synth_GatD"/>
    <property type="match status" value="1"/>
</dbReference>
<dbReference type="CDD" id="cd01750">
    <property type="entry name" value="GATase1_CobQ"/>
    <property type="match status" value="1"/>
</dbReference>
<organism evidence="4 5">
    <name type="scientific">Tumebacillus lacus</name>
    <dbReference type="NCBI Taxonomy" id="2995335"/>
    <lineage>
        <taxon>Bacteria</taxon>
        <taxon>Bacillati</taxon>
        <taxon>Bacillota</taxon>
        <taxon>Bacilli</taxon>
        <taxon>Bacillales</taxon>
        <taxon>Alicyclobacillaceae</taxon>
        <taxon>Tumebacillus</taxon>
    </lineage>
</organism>
<feature type="binding site" evidence="2">
    <location>
        <position position="127"/>
    </location>
    <ligand>
        <name>substrate</name>
    </ligand>
</feature>
<dbReference type="EC" id="3.5.1.2" evidence="2"/>
<reference evidence="4 5" key="1">
    <citation type="submission" date="2022-11" db="EMBL/GenBank/DDBJ databases">
        <title>Study of microbial diversity in lake waters.</title>
        <authorList>
            <person name="Zhang J."/>
        </authorList>
    </citation>
    <scope>NUCLEOTIDE SEQUENCE [LARGE SCALE GENOMIC DNA]</scope>
    <source>
        <strain evidence="4 5">DT12</strain>
    </source>
</reference>
<evidence type="ECO:0000259" key="3">
    <source>
        <dbReference type="Pfam" id="PF07685"/>
    </source>
</evidence>
<dbReference type="PANTHER" id="PTHR21343">
    <property type="entry name" value="DETHIOBIOTIN SYNTHETASE"/>
    <property type="match status" value="1"/>
</dbReference>
<evidence type="ECO:0000256" key="2">
    <source>
        <dbReference type="HAMAP-Rule" id="MF_02213"/>
    </source>
</evidence>
<accession>A0ABT3WX14</accession>
<sequence length="244" mass="27413">MKLRIAHMYPDLLDLYSDRGNVIVLQKRAQWRGLDVTVDKITLGEMPELKDYDLIVMGGGMDREQIILAEDLGRRRDQLDDAIQSGTVILGICAGYQMLGHYYQTHTGTRVPGLELIDIITIGDNNRVVGNVVCEMEIEGEKTLLIGYENRSGRTELGPQAEPLARVLRSVAYTQKDNALEGVRQGNIFGTYLHGPLLAKSPDFADYLLRLALRRHDAERLLTPLDNSLEGRTQQKLVRKWVGA</sequence>
<feature type="domain" description="CobB/CobQ-like glutamine amidotransferase" evidence="3">
    <location>
        <begin position="4"/>
        <end position="200"/>
    </location>
</feature>
<dbReference type="PROSITE" id="PS51274">
    <property type="entry name" value="GATASE_COBBQ"/>
    <property type="match status" value="1"/>
</dbReference>
<dbReference type="Proteomes" id="UP001208017">
    <property type="component" value="Unassembled WGS sequence"/>
</dbReference>
<proteinExistence type="inferred from homology"/>
<gene>
    <name evidence="2" type="primary">gatD</name>
    <name evidence="4" type="ORF">OS242_04570</name>
</gene>
<comment type="function">
    <text evidence="2">The lipid II isoglutaminyl synthase complex catalyzes the formation of alpha-D-isoglutamine in the cell wall lipid II stem peptide. The GatD subunit catalyzes the hydrolysis of glutamine to glutamate and ammonia. The resulting ammonia molecule is channeled to the active site of MurT.</text>
</comment>
<evidence type="ECO:0000313" key="4">
    <source>
        <dbReference type="EMBL" id="MCX7569225.1"/>
    </source>
</evidence>
<dbReference type="InterPro" id="IPR011698">
    <property type="entry name" value="GATase_3"/>
</dbReference>
<keyword evidence="2" id="KW-0436">Ligase</keyword>
<comment type="similarity">
    <text evidence="2">Belongs to the CobB/CobQ family. GatD subfamily.</text>
</comment>
<comment type="subunit">
    <text evidence="2">Forms a heterodimer with MurT.</text>
</comment>
<keyword evidence="2" id="KW-0961">Cell wall biogenesis/degradation</keyword>
<comment type="catalytic activity">
    <reaction evidence="2">
        <text>L-glutamine + H2O = L-glutamate + NH4(+)</text>
        <dbReference type="Rhea" id="RHEA:15889"/>
        <dbReference type="ChEBI" id="CHEBI:15377"/>
        <dbReference type="ChEBI" id="CHEBI:28938"/>
        <dbReference type="ChEBI" id="CHEBI:29985"/>
        <dbReference type="ChEBI" id="CHEBI:58359"/>
        <dbReference type="EC" id="3.5.1.2"/>
    </reaction>
</comment>